<dbReference type="EMBL" id="JAXIOK010000012">
    <property type="protein sequence ID" value="KAK4758685.1"/>
    <property type="molecule type" value="Genomic_DNA"/>
</dbReference>
<comment type="caution">
    <text evidence="1">The sequence shown here is derived from an EMBL/GenBank/DDBJ whole genome shotgun (WGS) entry which is preliminary data.</text>
</comment>
<proteinExistence type="predicted"/>
<dbReference type="GO" id="GO:0055105">
    <property type="term" value="F:ubiquitin-protein transferase inhibitor activity"/>
    <property type="evidence" value="ECO:0007669"/>
    <property type="project" value="TreeGrafter"/>
</dbReference>
<accession>A0AAN7K0R0</accession>
<dbReference type="Pfam" id="PF08568">
    <property type="entry name" value="Kinetochor_Ybp2"/>
    <property type="match status" value="2"/>
</dbReference>
<dbReference type="SUPFAM" id="SSF48371">
    <property type="entry name" value="ARM repeat"/>
    <property type="match status" value="1"/>
</dbReference>
<dbReference type="AlphaFoldDB" id="A0AAN7K0R0"/>
<evidence type="ECO:0000313" key="1">
    <source>
        <dbReference type="EMBL" id="KAK4758685.1"/>
    </source>
</evidence>
<name>A0AAN7K0R0_9MYRT</name>
<organism evidence="1 2">
    <name type="scientific">Trapa incisa</name>
    <dbReference type="NCBI Taxonomy" id="236973"/>
    <lineage>
        <taxon>Eukaryota</taxon>
        <taxon>Viridiplantae</taxon>
        <taxon>Streptophyta</taxon>
        <taxon>Embryophyta</taxon>
        <taxon>Tracheophyta</taxon>
        <taxon>Spermatophyta</taxon>
        <taxon>Magnoliopsida</taxon>
        <taxon>eudicotyledons</taxon>
        <taxon>Gunneridae</taxon>
        <taxon>Pentapetalae</taxon>
        <taxon>rosids</taxon>
        <taxon>malvids</taxon>
        <taxon>Myrtales</taxon>
        <taxon>Lythraceae</taxon>
        <taxon>Trapa</taxon>
    </lineage>
</organism>
<evidence type="ECO:0000313" key="2">
    <source>
        <dbReference type="Proteomes" id="UP001345219"/>
    </source>
</evidence>
<dbReference type="GO" id="GO:0005737">
    <property type="term" value="C:cytoplasm"/>
    <property type="evidence" value="ECO:0007669"/>
    <property type="project" value="TreeGrafter"/>
</dbReference>
<evidence type="ECO:0008006" key="3">
    <source>
        <dbReference type="Google" id="ProtNLM"/>
    </source>
</evidence>
<protein>
    <recommendedName>
        <fullName evidence="3">Aberrant root formation protein 4</fullName>
    </recommendedName>
</protein>
<gene>
    <name evidence="1" type="ORF">SAY87_019986</name>
</gene>
<dbReference type="PANTHER" id="PTHR15430">
    <property type="entry name" value="GLOMULIN"/>
    <property type="match status" value="1"/>
</dbReference>
<sequence length="596" mass="66060">MTDSCAVAEFSTSSNPLVLRLHEILKSIEYGDMAQSENSALELAEFLDSLSESIINSSVTEDENLCDNALEMLRHIAEYIGSPSAKEKVIDAVSFVLPKAVCKISGALQKFSAIADSIIEQLVLICNPRDMLTILCEAIDSASEKINITLYLNPLLVGISRVFISLKRRQYKQVKAAVPVVVRALKQACLSLDDEDELLEDLFNRAIGIAESIRNIQEKLVEGELSEKLRTLLSLYILQVVTYLSVSLGDKTPKCLSLVSRLSCFLHYCHLSYVGLLSGSDIVDLSSFLNEEEDGDNTKSCFLDIECGAALSVIWGYISNDVVQSAKENLDAVENELKYDQIKRWQVIGMLKHIFSSANLPWVLKKHAIDFVCCITEGNISGGSDGEHLYILPYIPSIFAAMQGIQTVIVYCPDAQLRKMAYNAMKKVLADIPTPERSDMLKALIIHSNLPSMKAILLDCVREEIRTEANQQPRKGPIWTIVLELVELVLRPSKGGPPHIPEESDAVSSALNLYRFILMVESAGNTNYSGVLSETNLRKASTEWLLPLRSLVTGILAENKNDHNHLTGSMVCALNPVELVLYRCIELVEEKLKDCC</sequence>
<reference evidence="1 2" key="1">
    <citation type="journal article" date="2023" name="Hortic Res">
        <title>Pangenome of water caltrop reveals structural variations and asymmetric subgenome divergence after allopolyploidization.</title>
        <authorList>
            <person name="Zhang X."/>
            <person name="Chen Y."/>
            <person name="Wang L."/>
            <person name="Yuan Y."/>
            <person name="Fang M."/>
            <person name="Shi L."/>
            <person name="Lu R."/>
            <person name="Comes H.P."/>
            <person name="Ma Y."/>
            <person name="Chen Y."/>
            <person name="Huang G."/>
            <person name="Zhou Y."/>
            <person name="Zheng Z."/>
            <person name="Qiu Y."/>
        </authorList>
    </citation>
    <scope>NUCLEOTIDE SEQUENCE [LARGE SCALE GENOMIC DNA]</scope>
    <source>
        <tissue evidence="1">Roots</tissue>
    </source>
</reference>
<dbReference type="InterPro" id="IPR019516">
    <property type="entry name" value="Glomulin/ALF4"/>
</dbReference>
<dbReference type="PANTHER" id="PTHR15430:SF1">
    <property type="entry name" value="GLOMULIN"/>
    <property type="match status" value="1"/>
</dbReference>
<dbReference type="Proteomes" id="UP001345219">
    <property type="component" value="Chromosome 15"/>
</dbReference>
<dbReference type="InterPro" id="IPR013877">
    <property type="entry name" value="YAP-bd/ALF4/Glomulin"/>
</dbReference>
<dbReference type="InterPro" id="IPR016024">
    <property type="entry name" value="ARM-type_fold"/>
</dbReference>
<keyword evidence="2" id="KW-1185">Reference proteome</keyword>